<reference evidence="1 2" key="2">
    <citation type="submission" date="2020-08" db="EMBL/GenBank/DDBJ databases">
        <authorList>
            <person name="Partida-Martinez L."/>
            <person name="Huntemann M."/>
            <person name="Clum A."/>
            <person name="Wang J."/>
            <person name="Palaniappan K."/>
            <person name="Ritter S."/>
            <person name="Chen I.-M."/>
            <person name="Stamatis D."/>
            <person name="Reddy T."/>
            <person name="O'Malley R."/>
            <person name="Daum C."/>
            <person name="Shapiro N."/>
            <person name="Ivanova N."/>
            <person name="Kyrpides N."/>
            <person name="Woyke T."/>
        </authorList>
    </citation>
    <scope>NUCLEOTIDE SEQUENCE [LARGE SCALE GENOMIC DNA]</scope>
    <source>
        <strain evidence="1 2">RAS26</strain>
    </source>
</reference>
<dbReference type="AlphaFoldDB" id="A0A7W4UD38"/>
<organism evidence="1 2">
    <name type="scientific">Cellulomonas cellasea</name>
    <dbReference type="NCBI Taxonomy" id="43670"/>
    <lineage>
        <taxon>Bacteria</taxon>
        <taxon>Bacillati</taxon>
        <taxon>Actinomycetota</taxon>
        <taxon>Actinomycetes</taxon>
        <taxon>Micrococcales</taxon>
        <taxon>Cellulomonadaceae</taxon>
        <taxon>Cellulomonas</taxon>
    </lineage>
</organism>
<sequence>MSEVPVAAAVSQAAPFDRRVGRLRHHGEDAGEIFVYIDELRPPQRWRTRRPTRSEWRVAWLIEFTEPFGSNGYTDASGDVGLAGAADILEQLAAWEAGHHEHWDRVFDVEWLDREASARARQHHGWTW</sequence>
<evidence type="ECO:0000313" key="1">
    <source>
        <dbReference type="EMBL" id="MBB2921318.1"/>
    </source>
</evidence>
<evidence type="ECO:0000313" key="2">
    <source>
        <dbReference type="Proteomes" id="UP000518206"/>
    </source>
</evidence>
<dbReference type="Proteomes" id="UP000518206">
    <property type="component" value="Unassembled WGS sequence"/>
</dbReference>
<gene>
    <name evidence="1" type="ORF">FHR80_000212</name>
</gene>
<proteinExistence type="predicted"/>
<accession>A0A7W4UD38</accession>
<dbReference type="RefSeq" id="WP_183294356.1">
    <property type="nucleotide sequence ID" value="NZ_JACHVX010000001.1"/>
</dbReference>
<protein>
    <submittedName>
        <fullName evidence="1">Uncharacterized protein</fullName>
    </submittedName>
</protein>
<reference evidence="1 2" key="1">
    <citation type="submission" date="2020-08" db="EMBL/GenBank/DDBJ databases">
        <title>The Agave Microbiome: Exploring the role of microbial communities in plant adaptations to desert environments.</title>
        <authorList>
            <person name="Partida-Martinez L.P."/>
        </authorList>
    </citation>
    <scope>NUCLEOTIDE SEQUENCE [LARGE SCALE GENOMIC DNA]</scope>
    <source>
        <strain evidence="1 2">RAS26</strain>
    </source>
</reference>
<dbReference type="EMBL" id="JACHVX010000001">
    <property type="protein sequence ID" value="MBB2921318.1"/>
    <property type="molecule type" value="Genomic_DNA"/>
</dbReference>
<name>A0A7W4UD38_9CELL</name>
<comment type="caution">
    <text evidence="1">The sequence shown here is derived from an EMBL/GenBank/DDBJ whole genome shotgun (WGS) entry which is preliminary data.</text>
</comment>